<evidence type="ECO:0000256" key="1">
    <source>
        <dbReference type="ARBA" id="ARBA00004141"/>
    </source>
</evidence>
<dbReference type="EMBL" id="BSXW01000249">
    <property type="protein sequence ID" value="GMF16356.1"/>
    <property type="molecule type" value="Genomic_DNA"/>
</dbReference>
<evidence type="ECO:0000256" key="8">
    <source>
        <dbReference type="SAM" id="Phobius"/>
    </source>
</evidence>
<keyword evidence="6" id="KW-0175">Coiled coil</keyword>
<evidence type="ECO:0000256" key="4">
    <source>
        <dbReference type="ARBA" id="ARBA00022989"/>
    </source>
</evidence>
<dbReference type="PANTHER" id="PTHR10582:SF2">
    <property type="entry name" value="INACTIVE"/>
    <property type="match status" value="1"/>
</dbReference>
<dbReference type="Gene3D" id="1.10.287.70">
    <property type="match status" value="1"/>
</dbReference>
<dbReference type="Pfam" id="PF00520">
    <property type="entry name" value="Ion_trans"/>
    <property type="match status" value="1"/>
</dbReference>
<evidence type="ECO:0000256" key="6">
    <source>
        <dbReference type="SAM" id="Coils"/>
    </source>
</evidence>
<evidence type="ECO:0000256" key="3">
    <source>
        <dbReference type="ARBA" id="ARBA00022737"/>
    </source>
</evidence>
<keyword evidence="11" id="KW-1185">Reference proteome</keyword>
<keyword evidence="5 8" id="KW-0472">Membrane</keyword>
<feature type="region of interest" description="Disordered" evidence="7">
    <location>
        <begin position="160"/>
        <end position="180"/>
    </location>
</feature>
<dbReference type="AlphaFoldDB" id="A0A9W6TMQ3"/>
<comment type="subcellular location">
    <subcellularLocation>
        <location evidence="1">Membrane</location>
        <topology evidence="1">Multi-pass membrane protein</topology>
    </subcellularLocation>
</comment>
<proteinExistence type="predicted"/>
<name>A0A9W6TMQ3_9STRA</name>
<dbReference type="Proteomes" id="UP001165083">
    <property type="component" value="Unassembled WGS sequence"/>
</dbReference>
<protein>
    <submittedName>
        <fullName evidence="10">Unnamed protein product</fullName>
    </submittedName>
</protein>
<gene>
    <name evidence="10" type="ORF">Plil01_000580900</name>
</gene>
<keyword evidence="2 8" id="KW-0812">Transmembrane</keyword>
<reference evidence="10" key="1">
    <citation type="submission" date="2023-04" db="EMBL/GenBank/DDBJ databases">
        <title>Phytophthora lilii NBRC 32176.</title>
        <authorList>
            <person name="Ichikawa N."/>
            <person name="Sato H."/>
            <person name="Tonouchi N."/>
        </authorList>
    </citation>
    <scope>NUCLEOTIDE SEQUENCE</scope>
    <source>
        <strain evidence="10">NBRC 32176</strain>
    </source>
</reference>
<feature type="domain" description="Ion transport" evidence="9">
    <location>
        <begin position="8"/>
        <end position="111"/>
    </location>
</feature>
<evidence type="ECO:0000256" key="2">
    <source>
        <dbReference type="ARBA" id="ARBA00022692"/>
    </source>
</evidence>
<feature type="region of interest" description="Disordered" evidence="7">
    <location>
        <begin position="204"/>
        <end position="228"/>
    </location>
</feature>
<dbReference type="GO" id="GO:0005886">
    <property type="term" value="C:plasma membrane"/>
    <property type="evidence" value="ECO:0007669"/>
    <property type="project" value="TreeGrafter"/>
</dbReference>
<keyword evidence="4 8" id="KW-1133">Transmembrane helix</keyword>
<dbReference type="InterPro" id="IPR024862">
    <property type="entry name" value="TRPV"/>
</dbReference>
<evidence type="ECO:0000259" key="9">
    <source>
        <dbReference type="Pfam" id="PF00520"/>
    </source>
</evidence>
<feature type="transmembrane region" description="Helical" evidence="8">
    <location>
        <begin position="20"/>
        <end position="41"/>
    </location>
</feature>
<evidence type="ECO:0000256" key="5">
    <source>
        <dbReference type="ARBA" id="ARBA00023136"/>
    </source>
</evidence>
<dbReference type="GO" id="GO:0005216">
    <property type="term" value="F:monoatomic ion channel activity"/>
    <property type="evidence" value="ECO:0007669"/>
    <property type="project" value="InterPro"/>
</dbReference>
<feature type="coiled-coil region" evidence="6">
    <location>
        <begin position="305"/>
        <end position="332"/>
    </location>
</feature>
<organism evidence="10 11">
    <name type="scientific">Phytophthora lilii</name>
    <dbReference type="NCBI Taxonomy" id="2077276"/>
    <lineage>
        <taxon>Eukaryota</taxon>
        <taxon>Sar</taxon>
        <taxon>Stramenopiles</taxon>
        <taxon>Oomycota</taxon>
        <taxon>Peronosporomycetes</taxon>
        <taxon>Peronosporales</taxon>
        <taxon>Peronosporaceae</taxon>
        <taxon>Phytophthora</taxon>
    </lineage>
</organism>
<feature type="transmembrane region" description="Helical" evidence="8">
    <location>
        <begin position="83"/>
        <end position="105"/>
    </location>
</feature>
<evidence type="ECO:0000313" key="10">
    <source>
        <dbReference type="EMBL" id="GMF16356.1"/>
    </source>
</evidence>
<dbReference type="OrthoDB" id="110569at2759"/>
<feature type="transmembrane region" description="Helical" evidence="8">
    <location>
        <begin position="47"/>
        <end position="63"/>
    </location>
</feature>
<sequence>MSRDSGLIIAMMVHMVKDIYRFFLLYSVFLLGFSGAFYLLLRGTNGYETFTTSFITVYLMLYGQLTYDNFKEAKGYTWYTSNFLLLVHLLSAVVVLLNILIAMMATTYAEVWDAAEAEALRSHAQAIIRLEKALTPRTRREKFLQLLAVSKTKTKASYRSTRERQYAVEREQEEEDTSMNARATRRQNIILGVAEKMKRLSIVNKPRPQPPTNKAPQQSRVVPVEDSAEPRVHEAPLLKITARAASRIAIHELARDVVALSIAMKNPVLSVLEDGVRYEVPKKSNRGQGSKDEVLHQQLAQAQQNRQQQQQLADLQAQVEQLTSVMTNLQASLLANRIRGPPIPKY</sequence>
<evidence type="ECO:0000256" key="7">
    <source>
        <dbReference type="SAM" id="MobiDB-lite"/>
    </source>
</evidence>
<dbReference type="PANTHER" id="PTHR10582">
    <property type="entry name" value="TRANSIENT RECEPTOR POTENTIAL ION CHANNEL PROTEIN"/>
    <property type="match status" value="1"/>
</dbReference>
<dbReference type="GO" id="GO:0098703">
    <property type="term" value="P:calcium ion import across plasma membrane"/>
    <property type="evidence" value="ECO:0007669"/>
    <property type="project" value="TreeGrafter"/>
</dbReference>
<comment type="caution">
    <text evidence="10">The sequence shown here is derived from an EMBL/GenBank/DDBJ whole genome shotgun (WGS) entry which is preliminary data.</text>
</comment>
<feature type="compositionally biased region" description="Basic and acidic residues" evidence="7">
    <location>
        <begin position="160"/>
        <end position="170"/>
    </location>
</feature>
<dbReference type="InterPro" id="IPR005821">
    <property type="entry name" value="Ion_trans_dom"/>
</dbReference>
<accession>A0A9W6TMQ3</accession>
<keyword evidence="3" id="KW-0677">Repeat</keyword>
<evidence type="ECO:0000313" key="11">
    <source>
        <dbReference type="Proteomes" id="UP001165083"/>
    </source>
</evidence>